<accession>A0AAV5L8M4</accession>
<dbReference type="EMBL" id="BPVZ01000100">
    <property type="protein sequence ID" value="GKV33438.1"/>
    <property type="molecule type" value="Genomic_DNA"/>
</dbReference>
<reference evidence="1 2" key="1">
    <citation type="journal article" date="2021" name="Commun. Biol.">
        <title>The genome of Shorea leprosula (Dipterocarpaceae) highlights the ecological relevance of drought in aseasonal tropical rainforests.</title>
        <authorList>
            <person name="Ng K.K.S."/>
            <person name="Kobayashi M.J."/>
            <person name="Fawcett J.A."/>
            <person name="Hatakeyama M."/>
            <person name="Paape T."/>
            <person name="Ng C.H."/>
            <person name="Ang C.C."/>
            <person name="Tnah L.H."/>
            <person name="Lee C.T."/>
            <person name="Nishiyama T."/>
            <person name="Sese J."/>
            <person name="O'Brien M.J."/>
            <person name="Copetti D."/>
            <person name="Mohd Noor M.I."/>
            <person name="Ong R.C."/>
            <person name="Putra M."/>
            <person name="Sireger I.Z."/>
            <person name="Indrioko S."/>
            <person name="Kosugi Y."/>
            <person name="Izuno A."/>
            <person name="Isagi Y."/>
            <person name="Lee S.L."/>
            <person name="Shimizu K.K."/>
        </authorList>
    </citation>
    <scope>NUCLEOTIDE SEQUENCE [LARGE SCALE GENOMIC DNA]</scope>
    <source>
        <strain evidence="1">214</strain>
    </source>
</reference>
<evidence type="ECO:0000313" key="1">
    <source>
        <dbReference type="EMBL" id="GKV33438.1"/>
    </source>
</evidence>
<proteinExistence type="predicted"/>
<comment type="caution">
    <text evidence="1">The sequence shown here is derived from an EMBL/GenBank/DDBJ whole genome shotgun (WGS) entry which is preliminary data.</text>
</comment>
<dbReference type="Proteomes" id="UP001054252">
    <property type="component" value="Unassembled WGS sequence"/>
</dbReference>
<name>A0AAV5L8M4_9ROSI</name>
<sequence length="98" mass="9977">MYPTFSSSQKSQQPTGVTAGFTFGGLPFPLFAPGAGVGADAGAAAKEGLAFFGGCQRGLPVPPELFGFGGGAKGSLGFGGRPRGPLFFGLYKERSERK</sequence>
<organism evidence="1 2">
    <name type="scientific">Rubroshorea leprosula</name>
    <dbReference type="NCBI Taxonomy" id="152421"/>
    <lineage>
        <taxon>Eukaryota</taxon>
        <taxon>Viridiplantae</taxon>
        <taxon>Streptophyta</taxon>
        <taxon>Embryophyta</taxon>
        <taxon>Tracheophyta</taxon>
        <taxon>Spermatophyta</taxon>
        <taxon>Magnoliopsida</taxon>
        <taxon>eudicotyledons</taxon>
        <taxon>Gunneridae</taxon>
        <taxon>Pentapetalae</taxon>
        <taxon>rosids</taxon>
        <taxon>malvids</taxon>
        <taxon>Malvales</taxon>
        <taxon>Dipterocarpaceae</taxon>
        <taxon>Rubroshorea</taxon>
    </lineage>
</organism>
<keyword evidence="2" id="KW-1185">Reference proteome</keyword>
<protein>
    <submittedName>
        <fullName evidence="1">Uncharacterized protein</fullName>
    </submittedName>
</protein>
<evidence type="ECO:0000313" key="2">
    <source>
        <dbReference type="Proteomes" id="UP001054252"/>
    </source>
</evidence>
<dbReference type="AlphaFoldDB" id="A0AAV5L8M4"/>
<gene>
    <name evidence="1" type="ORF">SLEP1_g41955</name>
</gene>